<organism evidence="4 5">
    <name type="scientific">Sulfurimonas aquatica</name>
    <dbReference type="NCBI Taxonomy" id="2672570"/>
    <lineage>
        <taxon>Bacteria</taxon>
        <taxon>Pseudomonadati</taxon>
        <taxon>Campylobacterota</taxon>
        <taxon>Epsilonproteobacteria</taxon>
        <taxon>Campylobacterales</taxon>
        <taxon>Sulfurimonadaceae</taxon>
        <taxon>Sulfurimonas</taxon>
    </lineage>
</organism>
<evidence type="ECO:0000259" key="2">
    <source>
        <dbReference type="Pfam" id="PF25222"/>
    </source>
</evidence>
<dbReference type="AlphaFoldDB" id="A0A975AZZ0"/>
<dbReference type="InterPro" id="IPR025178">
    <property type="entry name" value="Lnb_N"/>
</dbReference>
<reference evidence="4" key="1">
    <citation type="submission" date="2019-11" db="EMBL/GenBank/DDBJ databases">
        <authorList>
            <person name="Kojima H."/>
        </authorList>
    </citation>
    <scope>NUCLEOTIDE SEQUENCE</scope>
    <source>
        <strain evidence="4">H1576</strain>
    </source>
</reference>
<evidence type="ECO:0000313" key="4">
    <source>
        <dbReference type="EMBL" id="QSZ41638.1"/>
    </source>
</evidence>
<keyword evidence="5" id="KW-1185">Reference proteome</keyword>
<reference evidence="4" key="2">
    <citation type="submission" date="2021-04" db="EMBL/GenBank/DDBJ databases">
        <title>Isolation and characterization of a novel species of the genus Sulfurimonas.</title>
        <authorList>
            <person name="Fukui M."/>
        </authorList>
    </citation>
    <scope>NUCLEOTIDE SEQUENCE</scope>
    <source>
        <strain evidence="4">H1576</strain>
    </source>
</reference>
<feature type="domain" description="Lnb N-terminal periplasmic" evidence="1">
    <location>
        <begin position="73"/>
        <end position="242"/>
    </location>
</feature>
<evidence type="ECO:0000259" key="3">
    <source>
        <dbReference type="Pfam" id="PF25225"/>
    </source>
</evidence>
<gene>
    <name evidence="4" type="ORF">GJV85_05795</name>
</gene>
<dbReference type="KEGG" id="saqt:GJV85_05795"/>
<dbReference type="InterPro" id="IPR057162">
    <property type="entry name" value="DUF7840"/>
</dbReference>
<dbReference type="Pfam" id="PF13387">
    <property type="entry name" value="Lnb_N"/>
    <property type="match status" value="1"/>
</dbReference>
<accession>A0A975AZZ0</accession>
<dbReference type="Pfam" id="PF25225">
    <property type="entry name" value="DUF7843"/>
    <property type="match status" value="1"/>
</dbReference>
<evidence type="ECO:0000259" key="1">
    <source>
        <dbReference type="Pfam" id="PF13387"/>
    </source>
</evidence>
<feature type="domain" description="DUF7843" evidence="3">
    <location>
        <begin position="3"/>
        <end position="59"/>
    </location>
</feature>
<dbReference type="RefSeq" id="WP_207562921.1">
    <property type="nucleotide sequence ID" value="NZ_CP046072.1"/>
</dbReference>
<name>A0A975AZZ0_9BACT</name>
<sequence>MENNESEIDDENFFLSINGKEDPKAELLATLSAFFSNEKADDNSSICRFPARYVWLQEKLKAKDFPTAVCSEYEKTYKRVDPKSVTLVFPSAHINSPASMFGHTFLRINSSYNSKLLSYAVNYAASVNSETENGVFFAIKGLFGGYYGRYSLLPYYEKLKEYRDSEQRDIWEYDLNLNEDEIERMFMHIWELNGVYSDYFFLTENCSYNMLWLLEVAREELKLRDSFLYQVIPLESVQIVKENNILTKSSYRPSKRTILLKYEELIDERYLAIPLNLIGSEYKLEELIDNNEINVTQKSYLLEATVENLEYLFSKGKITKDEYLEKFHKFTRARAKLGLSNKIDIKTPPNPIDSHRAVRLQAGVGSDNGEMKSYLGMRPAYHDLEDSNYGFLRGTQIEFMDILLSSSKNGVEVENATILSIVSLAQRSEFFKSLSWRTKIGWNREYLKDDAIFNLSIGTGYSWGNELAFVYTLVDPIFYLKDDFTSGLGVSVGLNFDKYKLVNTNIELTKRVYDNGRNQTIIKASQGFNLTQNSKIVLKYDYIDKYVDKLKKTEHSFLGILRYYY</sequence>
<dbReference type="EMBL" id="CP046072">
    <property type="protein sequence ID" value="QSZ41638.1"/>
    <property type="molecule type" value="Genomic_DNA"/>
</dbReference>
<proteinExistence type="predicted"/>
<feature type="domain" description="DUF7840" evidence="2">
    <location>
        <begin position="349"/>
        <end position="554"/>
    </location>
</feature>
<dbReference type="Proteomes" id="UP000671852">
    <property type="component" value="Chromosome"/>
</dbReference>
<dbReference type="Pfam" id="PF25222">
    <property type="entry name" value="DUF7840"/>
    <property type="match status" value="1"/>
</dbReference>
<evidence type="ECO:0000313" key="5">
    <source>
        <dbReference type="Proteomes" id="UP000671852"/>
    </source>
</evidence>
<dbReference type="InterPro" id="IPR057165">
    <property type="entry name" value="DUF7843"/>
</dbReference>
<protein>
    <submittedName>
        <fullName evidence="4">DUF4105 domain-containing protein</fullName>
    </submittedName>
</protein>